<keyword evidence="5" id="KW-1133">Transmembrane helix</keyword>
<evidence type="ECO:0000256" key="4">
    <source>
        <dbReference type="ARBA" id="ARBA00022737"/>
    </source>
</evidence>
<evidence type="ECO:0000256" key="3">
    <source>
        <dbReference type="ARBA" id="ARBA00022729"/>
    </source>
</evidence>
<name>A0AAE0ZK74_9GAST</name>
<evidence type="ECO:0000256" key="10">
    <source>
        <dbReference type="PROSITE-ProRule" id="PRU00196"/>
    </source>
</evidence>
<dbReference type="Gene3D" id="2.20.100.10">
    <property type="entry name" value="Thrombospondin type-1 (TSP1) repeat"/>
    <property type="match status" value="20"/>
</dbReference>
<gene>
    <name evidence="13" type="ORF">RRG08_029931</name>
</gene>
<feature type="domain" description="EGF-like" evidence="11">
    <location>
        <begin position="9"/>
        <end position="49"/>
    </location>
</feature>
<dbReference type="PRINTS" id="PR01705">
    <property type="entry name" value="TSP1REPEAT"/>
</dbReference>
<evidence type="ECO:0000313" key="14">
    <source>
        <dbReference type="Proteomes" id="UP001283361"/>
    </source>
</evidence>
<comment type="caution">
    <text evidence="10">Lacks conserved residue(s) required for the propagation of feature annotation.</text>
</comment>
<feature type="domain" description="SRCR" evidence="12">
    <location>
        <begin position="170"/>
        <end position="275"/>
    </location>
</feature>
<keyword evidence="14" id="KW-1185">Reference proteome</keyword>
<dbReference type="InterPro" id="IPR000884">
    <property type="entry name" value="TSP1_rpt"/>
</dbReference>
<evidence type="ECO:0000256" key="9">
    <source>
        <dbReference type="PROSITE-ProRule" id="PRU00076"/>
    </source>
</evidence>
<keyword evidence="6" id="KW-0472">Membrane</keyword>
<keyword evidence="8" id="KW-0325">Glycoprotein</keyword>
<comment type="subcellular location">
    <subcellularLocation>
        <location evidence="1">Membrane</location>
        <topology evidence="1">Single-pass membrane protein</topology>
    </subcellularLocation>
</comment>
<dbReference type="PROSITE" id="PS50026">
    <property type="entry name" value="EGF_3"/>
    <property type="match status" value="1"/>
</dbReference>
<evidence type="ECO:0000256" key="5">
    <source>
        <dbReference type="ARBA" id="ARBA00022989"/>
    </source>
</evidence>
<dbReference type="Proteomes" id="UP001283361">
    <property type="component" value="Unassembled WGS sequence"/>
</dbReference>
<comment type="caution">
    <text evidence="13">The sequence shown here is derived from an EMBL/GenBank/DDBJ whole genome shotgun (WGS) entry which is preliminary data.</text>
</comment>
<dbReference type="PROSITE" id="PS00022">
    <property type="entry name" value="EGF_1"/>
    <property type="match status" value="1"/>
</dbReference>
<dbReference type="SMART" id="SM00202">
    <property type="entry name" value="SR"/>
    <property type="match status" value="1"/>
</dbReference>
<dbReference type="PROSITE" id="PS50287">
    <property type="entry name" value="SRCR_2"/>
    <property type="match status" value="1"/>
</dbReference>
<dbReference type="FunFam" id="3.10.250.10:FF:000016">
    <property type="entry name" value="Scavenger receptor cysteine-rich protein type 12"/>
    <property type="match status" value="1"/>
</dbReference>
<evidence type="ECO:0000256" key="8">
    <source>
        <dbReference type="ARBA" id="ARBA00023180"/>
    </source>
</evidence>
<dbReference type="InterPro" id="IPR052065">
    <property type="entry name" value="Compl_asym_regulator"/>
</dbReference>
<dbReference type="InterPro" id="IPR001190">
    <property type="entry name" value="SRCR"/>
</dbReference>
<dbReference type="SUPFAM" id="SSF57196">
    <property type="entry name" value="EGF/Laminin"/>
    <property type="match status" value="1"/>
</dbReference>
<keyword evidence="3" id="KW-0732">Signal</keyword>
<dbReference type="InterPro" id="IPR036383">
    <property type="entry name" value="TSP1_rpt_sf"/>
</dbReference>
<dbReference type="PRINTS" id="PR00258">
    <property type="entry name" value="SPERACTRCPTR"/>
</dbReference>
<proteinExistence type="predicted"/>
<keyword evidence="7 10" id="KW-1015">Disulfide bond</keyword>
<evidence type="ECO:0000259" key="11">
    <source>
        <dbReference type="PROSITE" id="PS50026"/>
    </source>
</evidence>
<keyword evidence="2" id="KW-0812">Transmembrane</keyword>
<evidence type="ECO:0000256" key="2">
    <source>
        <dbReference type="ARBA" id="ARBA00022692"/>
    </source>
</evidence>
<protein>
    <submittedName>
        <fullName evidence="13">Uncharacterized protein</fullName>
    </submittedName>
</protein>
<dbReference type="EMBL" id="JAWDGP010003856">
    <property type="protein sequence ID" value="KAK3770276.1"/>
    <property type="molecule type" value="Genomic_DNA"/>
</dbReference>
<accession>A0AAE0ZK74</accession>
<evidence type="ECO:0000259" key="12">
    <source>
        <dbReference type="PROSITE" id="PS50287"/>
    </source>
</evidence>
<dbReference type="SUPFAM" id="SSF82895">
    <property type="entry name" value="TSP-1 type 1 repeat"/>
    <property type="match status" value="20"/>
</dbReference>
<keyword evidence="4" id="KW-0677">Repeat</keyword>
<dbReference type="InterPro" id="IPR000742">
    <property type="entry name" value="EGF"/>
</dbReference>
<dbReference type="PROSITE" id="PS01186">
    <property type="entry name" value="EGF_2"/>
    <property type="match status" value="1"/>
</dbReference>
<feature type="disulfide bond" evidence="9">
    <location>
        <begin position="39"/>
        <end position="48"/>
    </location>
</feature>
<feature type="disulfide bond" evidence="10">
    <location>
        <begin position="241"/>
        <end position="251"/>
    </location>
</feature>
<dbReference type="SUPFAM" id="SSF56487">
    <property type="entry name" value="SRCR-like"/>
    <property type="match status" value="1"/>
</dbReference>
<dbReference type="PANTHER" id="PTHR22906:SF21">
    <property type="entry name" value="SEMA DOMAIN-CONTAINING PROTEIN"/>
    <property type="match status" value="1"/>
</dbReference>
<dbReference type="Pfam" id="PF00090">
    <property type="entry name" value="TSP_1"/>
    <property type="match status" value="20"/>
</dbReference>
<dbReference type="FunFam" id="2.20.100.10:FF:000007">
    <property type="entry name" value="Thrombospondin 1"/>
    <property type="match status" value="1"/>
</dbReference>
<dbReference type="Gene3D" id="3.10.250.10">
    <property type="entry name" value="SRCR-like domain"/>
    <property type="match status" value="1"/>
</dbReference>
<dbReference type="FunFam" id="2.20.100.10:FF:000004">
    <property type="entry name" value="Adhesion G protein-coupled receptor B2"/>
    <property type="match status" value="7"/>
</dbReference>
<dbReference type="FunFam" id="2.20.100.10:FF:000001">
    <property type="entry name" value="semaphorin-5A isoform X1"/>
    <property type="match status" value="9"/>
</dbReference>
<dbReference type="GO" id="GO:0016020">
    <property type="term" value="C:membrane"/>
    <property type="evidence" value="ECO:0007669"/>
    <property type="project" value="UniProtKB-SubCell"/>
</dbReference>
<evidence type="ECO:0000256" key="7">
    <source>
        <dbReference type="ARBA" id="ARBA00023157"/>
    </source>
</evidence>
<keyword evidence="9" id="KW-0245">EGF-like domain</keyword>
<evidence type="ECO:0000256" key="6">
    <source>
        <dbReference type="ARBA" id="ARBA00023136"/>
    </source>
</evidence>
<evidence type="ECO:0000313" key="13">
    <source>
        <dbReference type="EMBL" id="KAK3770276.1"/>
    </source>
</evidence>
<sequence length="1538" mass="167821">MWKLSLFVEFWLARDPCSGNGRCLETRSVSGDPSHLCLCDHGWSGSDCSLTDAGPQWGDWAPWSACSVTCHRGWRMRIRNCEDSSNGLTLSSRQCYGASQEYGACDLQQCPRWESWGAWSECSTEQTCGPGVKVRQRACSNGGTVGVDRYCLGLANQSTPCSSVPCNGPMRLTGGSMPGEGRVEIYDDQHQQWTLVCADQMTTTMATMTCRQLGWPGGHAAVTDGRFGPGSGQFGLTSVKCEGSELTLAACEHNQWTANGICQGGATLAGGVQCDVNGVWSLWSAWSKCSVTCENGTQTRTRQCDHPPKLHEGRDCEGENIQTKYCTLDMCPVNGVWQAWGPWDACSVSCGNGTQARRRDCHGPFFDGDQCQGESNQTRDCMDRHCPVNGVWADWSVWGECSQTCASGTRTRDRNCTGPFYEGLPCAGASQEEESCNTHDCPVDGEWLQWQAWAECSVSCGGGTRHRLRTCKQPLHGGLVCDGTNKETEDCNQHLCPIDGVWSPWTEWSECTVTCGNGTQLRNRTCDGPYHLGKDCDGDDNETQVCMPRICPVDGQWMDWTPWSSCSVTCGGGTRDRSRDCYLGQYGGSNCTGNDKETTSCNPHNCPVDGVWLPWSDWGNCSKACGTGTQERSRVCDGPFYGGDNCTGPEQEDRDCNTHHCPALFVLAFFSSPRQYQMFGGAKHRNLPCDALSQTQSNSSVNSTETRVSCKTDAIRFLHTVDGVFGPWSEWTVCTLTCGGGSTFRSRGCSGPFYGGADCLGLWNETKECNTEDCPVDGSWKPWAAWGQCSVTCGGGYKSRSRDCDFALHGGENCTGPSEQNRTCNTHPCPVDGVWDKWSDWSICTVTCGGGHQSRSRECQGPFHGGNPCDGLTEETQNCNTHNCPQNGYFTEWSTWGSCDVTCGGGVQGRNRTCVGPFHGGDDCEGPHLENRTCNMHHCPIDGVFSNWTAWSDCSVSCGGGLANRSRDCDGPFYGGKNCQGPWEEQKVCNDQPCPEDGAWLPWSPWGECSETCGGGEQTRNRTCIGTLHGGDYCQGEHNQTRSCNTHHCPVDGVWNPWSAWEMCTVTCGGGHQTRNRSCDGPYYLGLDCQGQAEDNQTCNTQPCPIDGYYGDWSAWSQCSVTCGGGTQSRDRPCTAPQHQGKDCQGPSNETQACSTQPCPVDGVYLDWSAWNECSVSCGGGQQWRNRTCQIPQHGGQDCQGPDNVTQDCNTQPCPIDGVWLAWTDWSVCTTTCGGGLSERTRQCQQPQHGGNPCVGPAKQNTSCSEDPCPIPGDWYPWTEWTRCTATCGGGTKYRERECDTLSYGNLTAPCEGPANETVPCHTFDCLPLARTCSDLGVRGLTESTMADIDVDGEGITTLEPVVVFCDMEAEDGAGVTIIGHDQESRQQVDGWEGAREYEVVLNYNISFEHVEELVDQSGDCKQYISWECFAALIHNPNDNFRVSTGWLNRTGQIADYFGGAEPGSHSCACGMNGTCVEQDLKCNCDANDEVWRQDDGYITFKDDLPVYAFVAGDTGGKREEGYMEVGYLSCWGFDLGR</sequence>
<dbReference type="InterPro" id="IPR036772">
    <property type="entry name" value="SRCR-like_dom_sf"/>
</dbReference>
<dbReference type="PROSITE" id="PS50092">
    <property type="entry name" value="TSP1"/>
    <property type="match status" value="20"/>
</dbReference>
<organism evidence="13 14">
    <name type="scientific">Elysia crispata</name>
    <name type="common">lettuce slug</name>
    <dbReference type="NCBI Taxonomy" id="231223"/>
    <lineage>
        <taxon>Eukaryota</taxon>
        <taxon>Metazoa</taxon>
        <taxon>Spiralia</taxon>
        <taxon>Lophotrochozoa</taxon>
        <taxon>Mollusca</taxon>
        <taxon>Gastropoda</taxon>
        <taxon>Heterobranchia</taxon>
        <taxon>Euthyneura</taxon>
        <taxon>Panpulmonata</taxon>
        <taxon>Sacoglossa</taxon>
        <taxon>Placobranchoidea</taxon>
        <taxon>Plakobranchidae</taxon>
        <taxon>Elysia</taxon>
    </lineage>
</organism>
<reference evidence="13" key="1">
    <citation type="journal article" date="2023" name="G3 (Bethesda)">
        <title>A reference genome for the long-term kleptoplast-retaining sea slug Elysia crispata morphotype clarki.</title>
        <authorList>
            <person name="Eastman K.E."/>
            <person name="Pendleton A.L."/>
            <person name="Shaikh M.A."/>
            <person name="Suttiyut T."/>
            <person name="Ogas R."/>
            <person name="Tomko P."/>
            <person name="Gavelis G."/>
            <person name="Widhalm J.R."/>
            <person name="Wisecaver J.H."/>
        </authorList>
    </citation>
    <scope>NUCLEOTIDE SEQUENCE</scope>
    <source>
        <strain evidence="13">ECLA1</strain>
    </source>
</reference>
<dbReference type="SMART" id="SM00209">
    <property type="entry name" value="TSP1"/>
    <property type="match status" value="20"/>
</dbReference>
<dbReference type="PANTHER" id="PTHR22906">
    <property type="entry name" value="PROPERDIN"/>
    <property type="match status" value="1"/>
</dbReference>
<evidence type="ECO:0000256" key="1">
    <source>
        <dbReference type="ARBA" id="ARBA00004167"/>
    </source>
</evidence>